<dbReference type="PROSITE" id="PS51257">
    <property type="entry name" value="PROKAR_LIPOPROTEIN"/>
    <property type="match status" value="1"/>
</dbReference>
<reference evidence="1 2" key="1">
    <citation type="submission" date="2014-11" db="EMBL/GenBank/DDBJ databases">
        <title>Genome sequencing of Pantoea rodasii ND03.</title>
        <authorList>
            <person name="Muhamad Yunos N.Y."/>
            <person name="Chan K.-G."/>
        </authorList>
    </citation>
    <scope>NUCLEOTIDE SEQUENCE [LARGE SCALE GENOMIC DNA]</scope>
    <source>
        <strain evidence="1 2">ND03</strain>
    </source>
</reference>
<accession>A0A0B1R8C2</accession>
<gene>
    <name evidence="1" type="ORF">QU24_04295</name>
</gene>
<evidence type="ECO:0000313" key="1">
    <source>
        <dbReference type="EMBL" id="KHJ69268.1"/>
    </source>
</evidence>
<name>A0A0B1R8C2_9GAMM</name>
<dbReference type="GO" id="GO:0016020">
    <property type="term" value="C:membrane"/>
    <property type="evidence" value="ECO:0007669"/>
    <property type="project" value="InterPro"/>
</dbReference>
<dbReference type="Gene3D" id="3.30.1150.10">
    <property type="match status" value="1"/>
</dbReference>
<sequence>MKKMTLLGVIILSACQIPVVTRPLVIDDAFMHPGDAREYVINATQAIRGQSYETKLYRGKICHLHVHQEAGKLPDSVRSEVGDTAFCAAAVSSTKLAISKMEYPFRPAVSDGNTLNDDIRFIVRADEISEPEKNL</sequence>
<dbReference type="Proteomes" id="UP000030853">
    <property type="component" value="Unassembled WGS sequence"/>
</dbReference>
<organism evidence="1 2">
    <name type="scientific">Pantoea rodasii</name>
    <dbReference type="NCBI Taxonomy" id="1076549"/>
    <lineage>
        <taxon>Bacteria</taxon>
        <taxon>Pseudomonadati</taxon>
        <taxon>Pseudomonadota</taxon>
        <taxon>Gammaproteobacteria</taxon>
        <taxon>Enterobacterales</taxon>
        <taxon>Erwiniaceae</taxon>
        <taxon>Pantoea</taxon>
    </lineage>
</organism>
<evidence type="ECO:0008006" key="3">
    <source>
        <dbReference type="Google" id="ProtNLM"/>
    </source>
</evidence>
<dbReference type="InterPro" id="IPR014161">
    <property type="entry name" value="Tol-Pal_TolA"/>
</dbReference>
<comment type="caution">
    <text evidence="1">The sequence shown here is derived from an EMBL/GenBank/DDBJ whole genome shotgun (WGS) entry which is preliminary data.</text>
</comment>
<dbReference type="GO" id="GO:0043213">
    <property type="term" value="P:bacteriocin transport"/>
    <property type="evidence" value="ECO:0007669"/>
    <property type="project" value="InterPro"/>
</dbReference>
<dbReference type="Pfam" id="PF06519">
    <property type="entry name" value="TolA"/>
    <property type="match status" value="1"/>
</dbReference>
<dbReference type="GO" id="GO:0019534">
    <property type="term" value="F:toxin transmembrane transporter activity"/>
    <property type="evidence" value="ECO:0007669"/>
    <property type="project" value="InterPro"/>
</dbReference>
<dbReference type="AlphaFoldDB" id="A0A0B1R8C2"/>
<protein>
    <recommendedName>
        <fullName evidence="3">Cell envelope integrity protein TolA</fullName>
    </recommendedName>
</protein>
<evidence type="ECO:0000313" key="2">
    <source>
        <dbReference type="Proteomes" id="UP000030853"/>
    </source>
</evidence>
<dbReference type="EMBL" id="JTJJ01000018">
    <property type="protein sequence ID" value="KHJ69268.1"/>
    <property type="molecule type" value="Genomic_DNA"/>
</dbReference>
<dbReference type="RefSeq" id="WP_039328703.1">
    <property type="nucleotide sequence ID" value="NZ_JTJJ01000018.1"/>
</dbReference>
<proteinExistence type="predicted"/>